<dbReference type="HOGENOM" id="CLU_1832808_0_0_5"/>
<evidence type="ECO:0000313" key="2">
    <source>
        <dbReference type="EMBL" id="CAX27177.1"/>
    </source>
</evidence>
<name>C7C7Q1_METED</name>
<accession>C7C7Q1</accession>
<feature type="region of interest" description="Disordered" evidence="1">
    <location>
        <begin position="107"/>
        <end position="140"/>
    </location>
</feature>
<sequence>MRAVRAVKKFLKKPSLSALTTRRAPSSIVRTPLPGFDPIYYLYWYPDVRAFPQGPLVHYIHYGWREGRDPSAGFSGEGYLKANPDVRESGCNPLVHFVECGLAEGRKGWQKNPDAPPPKPHPMDYHSGKLLPPPTRPAGS</sequence>
<reference evidence="3" key="1">
    <citation type="journal article" date="2009" name="PLoS ONE">
        <title>Methylobacterium genome sequences: a reference blueprint to investigate microbial metabolism of C1 compounds from natural and industrial sources.</title>
        <authorList>
            <person name="Vuilleumier S."/>
            <person name="Chistoserdova L."/>
            <person name="Lee M.-C."/>
            <person name="Bringel F."/>
            <person name="Lajus A."/>
            <person name="Zhou Y."/>
            <person name="Gourion B."/>
            <person name="Barbe V."/>
            <person name="Chang J."/>
            <person name="Cruveiller S."/>
            <person name="Dossat C."/>
            <person name="Gillett W."/>
            <person name="Gruffaz C."/>
            <person name="Haugen E."/>
            <person name="Hourcade E."/>
            <person name="Levy R."/>
            <person name="Mangenot S."/>
            <person name="Muller E."/>
            <person name="Nadalig T."/>
            <person name="Pagni M."/>
            <person name="Penny C."/>
            <person name="Peyraud R."/>
            <person name="Robinson D.G."/>
            <person name="Roche D."/>
            <person name="Rouy Z."/>
            <person name="Saenampechek C."/>
            <person name="Salvignol G."/>
            <person name="Vallenet D."/>
            <person name="Wu Z."/>
            <person name="Marx C.J."/>
            <person name="Vorholt J.A."/>
            <person name="Olson M.V."/>
            <person name="Kaul R."/>
            <person name="Weissenbach J."/>
            <person name="Medigue C."/>
            <person name="Lidstrom M.E."/>
        </authorList>
    </citation>
    <scope>NUCLEOTIDE SEQUENCE [LARGE SCALE GENOMIC DNA]</scope>
    <source>
        <strain evidence="3">DSM 6343 / CIP 106787 / DM4</strain>
    </source>
</reference>
<feature type="compositionally biased region" description="Pro residues" evidence="1">
    <location>
        <begin position="131"/>
        <end position="140"/>
    </location>
</feature>
<evidence type="ECO:0000313" key="3">
    <source>
        <dbReference type="Proteomes" id="UP000008070"/>
    </source>
</evidence>
<dbReference type="KEGG" id="mdi:METDI5572"/>
<gene>
    <name evidence="2" type="ORF">METD_I5572</name>
</gene>
<dbReference type="Proteomes" id="UP000008070">
    <property type="component" value="Chromosome"/>
</dbReference>
<protein>
    <submittedName>
        <fullName evidence="2">Uncharacterized protein</fullName>
    </submittedName>
</protein>
<organism evidence="2 3">
    <name type="scientific">Methylorubrum extorquens (strain DSM 6343 / CIP 106787 / DM4)</name>
    <name type="common">Methylobacterium extorquens</name>
    <dbReference type="NCBI Taxonomy" id="661410"/>
    <lineage>
        <taxon>Bacteria</taxon>
        <taxon>Pseudomonadati</taxon>
        <taxon>Pseudomonadota</taxon>
        <taxon>Alphaproteobacteria</taxon>
        <taxon>Hyphomicrobiales</taxon>
        <taxon>Methylobacteriaceae</taxon>
        <taxon>Methylorubrum</taxon>
    </lineage>
</organism>
<dbReference type="AlphaFoldDB" id="C7C7Q1"/>
<dbReference type="EMBL" id="FP103042">
    <property type="protein sequence ID" value="CAX27177.1"/>
    <property type="molecule type" value="Genomic_DNA"/>
</dbReference>
<evidence type="ECO:0000256" key="1">
    <source>
        <dbReference type="SAM" id="MobiDB-lite"/>
    </source>
</evidence>
<proteinExistence type="predicted"/>